<dbReference type="EC" id="3.5.-.-" evidence="1"/>
<keyword evidence="1" id="KW-0378">Hydrolase</keyword>
<organism evidence="1 2">
    <name type="scientific">Sphingoaurantiacus capsulatus</name>
    <dbReference type="NCBI Taxonomy" id="1771310"/>
    <lineage>
        <taxon>Bacteria</taxon>
        <taxon>Pseudomonadati</taxon>
        <taxon>Pseudomonadota</taxon>
        <taxon>Alphaproteobacteria</taxon>
        <taxon>Sphingomonadales</taxon>
        <taxon>Sphingosinicellaceae</taxon>
        <taxon>Sphingoaurantiacus</taxon>
    </lineage>
</organism>
<evidence type="ECO:0000313" key="2">
    <source>
        <dbReference type="Proteomes" id="UP001595615"/>
    </source>
</evidence>
<gene>
    <name evidence="1" type="ORF">ACFOMD_00865</name>
</gene>
<dbReference type="SUPFAM" id="SSF55298">
    <property type="entry name" value="YjgF-like"/>
    <property type="match status" value="1"/>
</dbReference>
<dbReference type="PANTHER" id="PTHR11803">
    <property type="entry name" value="2-IMINOBUTANOATE/2-IMINOPROPANOATE DEAMINASE RIDA"/>
    <property type="match status" value="1"/>
</dbReference>
<protein>
    <submittedName>
        <fullName evidence="1">RidA family protein</fullName>
        <ecNumber evidence="1">3.5.-.-</ecNumber>
    </submittedName>
</protein>
<dbReference type="CDD" id="cd00448">
    <property type="entry name" value="YjgF_YER057c_UK114_family"/>
    <property type="match status" value="1"/>
</dbReference>
<dbReference type="Pfam" id="PF01042">
    <property type="entry name" value="Ribonuc_L-PSP"/>
    <property type="match status" value="1"/>
</dbReference>
<comment type="caution">
    <text evidence="1">The sequence shown here is derived from an EMBL/GenBank/DDBJ whole genome shotgun (WGS) entry which is preliminary data.</text>
</comment>
<keyword evidence="2" id="KW-1185">Reference proteome</keyword>
<dbReference type="Proteomes" id="UP001595615">
    <property type="component" value="Unassembled WGS sequence"/>
</dbReference>
<proteinExistence type="predicted"/>
<accession>A0ABV7X4L6</accession>
<dbReference type="InterPro" id="IPR035959">
    <property type="entry name" value="RutC-like_sf"/>
</dbReference>
<dbReference type="InterPro" id="IPR006175">
    <property type="entry name" value="YjgF/YER057c/UK114"/>
</dbReference>
<evidence type="ECO:0000313" key="1">
    <source>
        <dbReference type="EMBL" id="MFC3711100.1"/>
    </source>
</evidence>
<reference evidence="2" key="1">
    <citation type="journal article" date="2019" name="Int. J. Syst. Evol. Microbiol.">
        <title>The Global Catalogue of Microorganisms (GCM) 10K type strain sequencing project: providing services to taxonomists for standard genome sequencing and annotation.</title>
        <authorList>
            <consortium name="The Broad Institute Genomics Platform"/>
            <consortium name="The Broad Institute Genome Sequencing Center for Infectious Disease"/>
            <person name="Wu L."/>
            <person name="Ma J."/>
        </authorList>
    </citation>
    <scope>NUCLEOTIDE SEQUENCE [LARGE SCALE GENOMIC DNA]</scope>
    <source>
        <strain evidence="2">KCTC 42644</strain>
    </source>
</reference>
<name>A0ABV7X4L6_9SPHN</name>
<dbReference type="RefSeq" id="WP_380855363.1">
    <property type="nucleotide sequence ID" value="NZ_JBHRXV010000001.1"/>
</dbReference>
<dbReference type="PANTHER" id="PTHR11803:SF44">
    <property type="entry name" value="RUTC FAMILY PROTEIN YJGH"/>
    <property type="match status" value="1"/>
</dbReference>
<dbReference type="Gene3D" id="3.30.1330.40">
    <property type="entry name" value="RutC-like"/>
    <property type="match status" value="1"/>
</dbReference>
<sequence>MLGTLLLTRNDMANKAINPQATSYAQAHLVEAPTRWLFVSGQVPADDAGKVPEGFDAQCRLVWRNVEAQLRAGGMTLCDLVKVTIFLSDRKYREANTRIRHEVLGGHAPAITVLIAGIFDEEWLLEIEAVAAA</sequence>
<dbReference type="EMBL" id="JBHRXV010000001">
    <property type="protein sequence ID" value="MFC3711100.1"/>
    <property type="molecule type" value="Genomic_DNA"/>
</dbReference>
<dbReference type="GO" id="GO:0016787">
    <property type="term" value="F:hydrolase activity"/>
    <property type="evidence" value="ECO:0007669"/>
    <property type="project" value="UniProtKB-KW"/>
</dbReference>